<keyword evidence="4" id="KW-1185">Reference proteome</keyword>
<name>B8IB44_METNO</name>
<organism evidence="3 4">
    <name type="scientific">Methylobacterium nodulans (strain LMG 21967 / CNCM I-2342 / ORS 2060)</name>
    <dbReference type="NCBI Taxonomy" id="460265"/>
    <lineage>
        <taxon>Bacteria</taxon>
        <taxon>Pseudomonadati</taxon>
        <taxon>Pseudomonadota</taxon>
        <taxon>Alphaproteobacteria</taxon>
        <taxon>Hyphomicrobiales</taxon>
        <taxon>Methylobacteriaceae</taxon>
        <taxon>Methylobacterium</taxon>
    </lineage>
</organism>
<reference evidence="3 4" key="1">
    <citation type="submission" date="2009-01" db="EMBL/GenBank/DDBJ databases">
        <title>Complete sequence of chromosome of Methylobacterium nodulans ORS 2060.</title>
        <authorList>
            <consortium name="US DOE Joint Genome Institute"/>
            <person name="Lucas S."/>
            <person name="Copeland A."/>
            <person name="Lapidus A."/>
            <person name="Glavina del Rio T."/>
            <person name="Dalin E."/>
            <person name="Tice H."/>
            <person name="Bruce D."/>
            <person name="Goodwin L."/>
            <person name="Pitluck S."/>
            <person name="Sims D."/>
            <person name="Brettin T."/>
            <person name="Detter J.C."/>
            <person name="Han C."/>
            <person name="Larimer F."/>
            <person name="Land M."/>
            <person name="Hauser L."/>
            <person name="Kyrpides N."/>
            <person name="Ivanova N."/>
            <person name="Marx C.J."/>
            <person name="Richardson P."/>
        </authorList>
    </citation>
    <scope>NUCLEOTIDE SEQUENCE [LARGE SCALE GENOMIC DNA]</scope>
    <source>
        <strain evidence="4">LMG 21967 / CNCM I-2342 / ORS 2060</strain>
    </source>
</reference>
<dbReference type="OrthoDB" id="9811314at2"/>
<dbReference type="InterPro" id="IPR011765">
    <property type="entry name" value="Pept_M16_N"/>
</dbReference>
<dbReference type="AlphaFoldDB" id="B8IB44"/>
<gene>
    <name evidence="3" type="ordered locus">Mnod_0395</name>
</gene>
<dbReference type="Pfam" id="PF00675">
    <property type="entry name" value="Peptidase_M16"/>
    <property type="match status" value="1"/>
</dbReference>
<proteinExistence type="predicted"/>
<dbReference type="Proteomes" id="UP000008207">
    <property type="component" value="Chromosome"/>
</dbReference>
<evidence type="ECO:0000259" key="1">
    <source>
        <dbReference type="Pfam" id="PF00675"/>
    </source>
</evidence>
<dbReference type="Gene3D" id="3.30.830.10">
    <property type="entry name" value="Metalloenzyme, LuxS/M16 peptidase-like"/>
    <property type="match status" value="2"/>
</dbReference>
<dbReference type="GO" id="GO:0046872">
    <property type="term" value="F:metal ion binding"/>
    <property type="evidence" value="ECO:0007669"/>
    <property type="project" value="InterPro"/>
</dbReference>
<dbReference type="Pfam" id="PF05193">
    <property type="entry name" value="Peptidase_M16_C"/>
    <property type="match status" value="1"/>
</dbReference>
<dbReference type="HOGENOM" id="CLU_009902_6_2_5"/>
<dbReference type="RefSeq" id="WP_015927148.1">
    <property type="nucleotide sequence ID" value="NC_011894.1"/>
</dbReference>
<dbReference type="STRING" id="460265.Mnod_0395"/>
<dbReference type="InterPro" id="IPR011249">
    <property type="entry name" value="Metalloenz_LuxS/M16"/>
</dbReference>
<dbReference type="eggNOG" id="COG0612">
    <property type="taxonomic scope" value="Bacteria"/>
</dbReference>
<evidence type="ECO:0000313" key="3">
    <source>
        <dbReference type="EMBL" id="ACL55437.1"/>
    </source>
</evidence>
<protein>
    <submittedName>
        <fullName evidence="3">Peptidase M16 domain protein</fullName>
    </submittedName>
</protein>
<dbReference type="EMBL" id="CP001349">
    <property type="protein sequence ID" value="ACL55437.1"/>
    <property type="molecule type" value="Genomic_DNA"/>
</dbReference>
<dbReference type="InterPro" id="IPR007863">
    <property type="entry name" value="Peptidase_M16_C"/>
</dbReference>
<dbReference type="KEGG" id="mno:Mnod_0395"/>
<dbReference type="PANTHER" id="PTHR11851:SF224">
    <property type="entry name" value="PROCESSING PROTEASE"/>
    <property type="match status" value="1"/>
</dbReference>
<sequence>MTLADAATRTAALATPSSPAKARSVIAASGVEAWHVESPVVPLVALAFTFEGGAAQDPEGKSGAVQMLSRLLDEGAGPYGSDAFQERLAARAIELNFHAGPDAVGGSLKMLVKHADEAIELLALALAEPRFDEAAVERVRAQMLAGIRYQQNDPGVMASRRFFSEAYPGHPYGRPSGGTLESVASITRDDLVALHRRLISRARVKVAAVGAIGEAALQRALDAAFGPLSEGGPLAEVPPTRIAGLGTAGSGRRIVVDLDVPQSVIRFGADGVPWRDPDFIPAYVLNHILGGGAFTSRLFQEVREKRGLAYSVGTSLVSHRAASMVWGYTATKNERVAEALSVIGEEIARLTRDGPSDEELQKAKDYLTGSYALGFDTSTKIAHQLVQVAFEGLGIDYISRRNGLIAAVTQDDIRRAAARTLGDGRLLVVAAGRPTEI</sequence>
<evidence type="ECO:0000259" key="2">
    <source>
        <dbReference type="Pfam" id="PF05193"/>
    </source>
</evidence>
<accession>B8IB44</accession>
<evidence type="ECO:0000313" key="4">
    <source>
        <dbReference type="Proteomes" id="UP000008207"/>
    </source>
</evidence>
<dbReference type="InterPro" id="IPR050361">
    <property type="entry name" value="MPP/UQCRC_Complex"/>
</dbReference>
<dbReference type="PANTHER" id="PTHR11851">
    <property type="entry name" value="METALLOPROTEASE"/>
    <property type="match status" value="1"/>
</dbReference>
<feature type="domain" description="Peptidase M16 C-terminal" evidence="2">
    <location>
        <begin position="185"/>
        <end position="366"/>
    </location>
</feature>
<feature type="domain" description="Peptidase M16 N-terminal" evidence="1">
    <location>
        <begin position="39"/>
        <end position="176"/>
    </location>
</feature>
<dbReference type="SUPFAM" id="SSF63411">
    <property type="entry name" value="LuxS/MPP-like metallohydrolase"/>
    <property type="match status" value="2"/>
</dbReference>